<name>A0AAW1PI72_9CHLO</name>
<protein>
    <submittedName>
        <fullName evidence="1">Uncharacterized protein</fullName>
    </submittedName>
</protein>
<proteinExistence type="predicted"/>
<gene>
    <name evidence="1" type="ORF">WJX73_009121</name>
</gene>
<dbReference type="Proteomes" id="UP001465755">
    <property type="component" value="Unassembled WGS sequence"/>
</dbReference>
<dbReference type="EMBL" id="JALJOQ010000025">
    <property type="protein sequence ID" value="KAK9808297.1"/>
    <property type="molecule type" value="Genomic_DNA"/>
</dbReference>
<sequence>MRPASDERQALYRPAVSATFSPLTIQGETAATVVTQDTGTQTSGLKGSDQLAPLYSYLQIVRGTRTACSNKHITHPVARNITHSHAPP</sequence>
<keyword evidence="2" id="KW-1185">Reference proteome</keyword>
<evidence type="ECO:0000313" key="2">
    <source>
        <dbReference type="Proteomes" id="UP001465755"/>
    </source>
</evidence>
<evidence type="ECO:0000313" key="1">
    <source>
        <dbReference type="EMBL" id="KAK9808297.1"/>
    </source>
</evidence>
<organism evidence="1 2">
    <name type="scientific">Symbiochloris irregularis</name>
    <dbReference type="NCBI Taxonomy" id="706552"/>
    <lineage>
        <taxon>Eukaryota</taxon>
        <taxon>Viridiplantae</taxon>
        <taxon>Chlorophyta</taxon>
        <taxon>core chlorophytes</taxon>
        <taxon>Trebouxiophyceae</taxon>
        <taxon>Trebouxiales</taxon>
        <taxon>Trebouxiaceae</taxon>
        <taxon>Symbiochloris</taxon>
    </lineage>
</organism>
<accession>A0AAW1PI72</accession>
<reference evidence="1 2" key="1">
    <citation type="journal article" date="2024" name="Nat. Commun.">
        <title>Phylogenomics reveals the evolutionary origins of lichenization in chlorophyte algae.</title>
        <authorList>
            <person name="Puginier C."/>
            <person name="Libourel C."/>
            <person name="Otte J."/>
            <person name="Skaloud P."/>
            <person name="Haon M."/>
            <person name="Grisel S."/>
            <person name="Petersen M."/>
            <person name="Berrin J.G."/>
            <person name="Delaux P.M."/>
            <person name="Dal Grande F."/>
            <person name="Keller J."/>
        </authorList>
    </citation>
    <scope>NUCLEOTIDE SEQUENCE [LARGE SCALE GENOMIC DNA]</scope>
    <source>
        <strain evidence="1 2">SAG 2036</strain>
    </source>
</reference>
<dbReference type="AlphaFoldDB" id="A0AAW1PI72"/>
<comment type="caution">
    <text evidence="1">The sequence shown here is derived from an EMBL/GenBank/DDBJ whole genome shotgun (WGS) entry which is preliminary data.</text>
</comment>